<comment type="caution">
    <text evidence="1">The sequence shown here is derived from an EMBL/GenBank/DDBJ whole genome shotgun (WGS) entry which is preliminary data.</text>
</comment>
<dbReference type="Proteomes" id="UP000070284">
    <property type="component" value="Unassembled WGS sequence"/>
</dbReference>
<gene>
    <name evidence="1" type="ORF">AKJ65_03690</name>
</gene>
<proteinExistence type="predicted"/>
<reference evidence="1 2" key="1">
    <citation type="journal article" date="2016" name="Sci. Rep.">
        <title>Metabolic traits of an uncultured archaeal lineage -MSBL1- from brine pools of the Red Sea.</title>
        <authorList>
            <person name="Mwirichia R."/>
            <person name="Alam I."/>
            <person name="Rashid M."/>
            <person name="Vinu M."/>
            <person name="Ba-Alawi W."/>
            <person name="Anthony Kamau A."/>
            <person name="Kamanda Ngugi D."/>
            <person name="Goker M."/>
            <person name="Klenk H.P."/>
            <person name="Bajic V."/>
            <person name="Stingl U."/>
        </authorList>
    </citation>
    <scope>NUCLEOTIDE SEQUENCE [LARGE SCALE GENOMIC DNA]</scope>
    <source>
        <strain evidence="1">SCGC-AAA259E19</strain>
    </source>
</reference>
<evidence type="ECO:0000313" key="1">
    <source>
        <dbReference type="EMBL" id="KXA94686.1"/>
    </source>
</evidence>
<protein>
    <submittedName>
        <fullName evidence="1">Uncharacterized protein</fullName>
    </submittedName>
</protein>
<organism evidence="1 2">
    <name type="scientific">candidate division MSBL1 archaeon SCGC-AAA259E19</name>
    <dbReference type="NCBI Taxonomy" id="1698264"/>
    <lineage>
        <taxon>Archaea</taxon>
        <taxon>Methanobacteriati</taxon>
        <taxon>Methanobacteriota</taxon>
        <taxon>candidate division MSBL1</taxon>
    </lineage>
</organism>
<dbReference type="EMBL" id="LHXO01000044">
    <property type="protein sequence ID" value="KXA94686.1"/>
    <property type="molecule type" value="Genomic_DNA"/>
</dbReference>
<dbReference type="AlphaFoldDB" id="A0A133UKP1"/>
<accession>A0A133UKP1</accession>
<keyword evidence="2" id="KW-1185">Reference proteome</keyword>
<evidence type="ECO:0000313" key="2">
    <source>
        <dbReference type="Proteomes" id="UP000070284"/>
    </source>
</evidence>
<name>A0A133UKP1_9EURY</name>
<sequence length="72" mass="8533">MWSVKIGRLNPRWTPCVPLSLGGALDSEDRHRVRRVFERAEELMEHDWTEGSKFSERLRKRLDPLRGLTDRS</sequence>